<proteinExistence type="predicted"/>
<dbReference type="Proteomes" id="UP000821866">
    <property type="component" value="Chromosome 11"/>
</dbReference>
<gene>
    <name evidence="2" type="ORF">HPB51_008122</name>
</gene>
<evidence type="ECO:0000313" key="2">
    <source>
        <dbReference type="EMBL" id="KAH8035755.1"/>
    </source>
</evidence>
<dbReference type="EMBL" id="JABSTU010000003">
    <property type="protein sequence ID" value="KAH8035755.1"/>
    <property type="molecule type" value="Genomic_DNA"/>
</dbReference>
<sequence length="312" mass="34872">MSHRTSFSKPGDVLCLEIGSDDDKFLGEVKSSPTSAKSTALRPRSALPSAVGGLHSVTAPSEASLSSQLRDTASTTASSRQQQTDRGGTRANECEDLRNKLNRIRCRRRRTQKRRAARSDDDDFLGEVKSSAASAKPTAPRHRTASPNAVGQAPSLCTSSEASTSSQWEQQTGEGGTDETKCGDLRDKLNRIRCHRRLKPNRRERQSNADIRARWRGIADEGLSSFARRRAAFLSDGRAGKARRRNAPFRNARRLRTYVDLDRPAEEFWHDDECLRGFLAPHYWRHWFRAGNSTSAVGELQGQREAHAERRT</sequence>
<feature type="compositionally biased region" description="Low complexity" evidence="1">
    <location>
        <begin position="158"/>
        <end position="172"/>
    </location>
</feature>
<feature type="region of interest" description="Disordered" evidence="1">
    <location>
        <begin position="130"/>
        <end position="183"/>
    </location>
</feature>
<comment type="caution">
    <text evidence="2">The sequence shown here is derived from an EMBL/GenBank/DDBJ whole genome shotgun (WGS) entry which is preliminary data.</text>
</comment>
<evidence type="ECO:0000256" key="1">
    <source>
        <dbReference type="SAM" id="MobiDB-lite"/>
    </source>
</evidence>
<feature type="region of interest" description="Disordered" evidence="1">
    <location>
        <begin position="29"/>
        <end position="94"/>
    </location>
</feature>
<accession>A0A9J6EMK4</accession>
<organism evidence="2 3">
    <name type="scientific">Rhipicephalus microplus</name>
    <name type="common">Cattle tick</name>
    <name type="synonym">Boophilus microplus</name>
    <dbReference type="NCBI Taxonomy" id="6941"/>
    <lineage>
        <taxon>Eukaryota</taxon>
        <taxon>Metazoa</taxon>
        <taxon>Ecdysozoa</taxon>
        <taxon>Arthropoda</taxon>
        <taxon>Chelicerata</taxon>
        <taxon>Arachnida</taxon>
        <taxon>Acari</taxon>
        <taxon>Parasitiformes</taxon>
        <taxon>Ixodida</taxon>
        <taxon>Ixodoidea</taxon>
        <taxon>Ixodidae</taxon>
        <taxon>Rhipicephalinae</taxon>
        <taxon>Rhipicephalus</taxon>
        <taxon>Boophilus</taxon>
    </lineage>
</organism>
<reference evidence="2" key="2">
    <citation type="submission" date="2021-09" db="EMBL/GenBank/DDBJ databases">
        <authorList>
            <person name="Jia N."/>
            <person name="Wang J."/>
            <person name="Shi W."/>
            <person name="Du L."/>
            <person name="Sun Y."/>
            <person name="Zhan W."/>
            <person name="Jiang J."/>
            <person name="Wang Q."/>
            <person name="Zhang B."/>
            <person name="Ji P."/>
            <person name="Sakyi L.B."/>
            <person name="Cui X."/>
            <person name="Yuan T."/>
            <person name="Jiang B."/>
            <person name="Yang W."/>
            <person name="Lam T.T.-Y."/>
            <person name="Chang Q."/>
            <person name="Ding S."/>
            <person name="Wang X."/>
            <person name="Zhu J."/>
            <person name="Ruan X."/>
            <person name="Zhao L."/>
            <person name="Wei J."/>
            <person name="Que T."/>
            <person name="Du C."/>
            <person name="Cheng J."/>
            <person name="Dai P."/>
            <person name="Han X."/>
            <person name="Huang E."/>
            <person name="Gao Y."/>
            <person name="Liu J."/>
            <person name="Shao H."/>
            <person name="Ye R."/>
            <person name="Li L."/>
            <person name="Wei W."/>
            <person name="Wang X."/>
            <person name="Wang C."/>
            <person name="Huo Q."/>
            <person name="Li W."/>
            <person name="Guo W."/>
            <person name="Chen H."/>
            <person name="Chen S."/>
            <person name="Zhou L."/>
            <person name="Zhou L."/>
            <person name="Ni X."/>
            <person name="Tian J."/>
            <person name="Zhou Y."/>
            <person name="Sheng Y."/>
            <person name="Liu T."/>
            <person name="Pan Y."/>
            <person name="Xia L."/>
            <person name="Li J."/>
            <person name="Zhao F."/>
            <person name="Cao W."/>
        </authorList>
    </citation>
    <scope>NUCLEOTIDE SEQUENCE</scope>
    <source>
        <strain evidence="2">Rmic-2018</strain>
        <tissue evidence="2">Larvae</tissue>
    </source>
</reference>
<feature type="compositionally biased region" description="Polar residues" evidence="1">
    <location>
        <begin position="58"/>
        <end position="86"/>
    </location>
</feature>
<keyword evidence="3" id="KW-1185">Reference proteome</keyword>
<reference evidence="2" key="1">
    <citation type="journal article" date="2020" name="Cell">
        <title>Large-Scale Comparative Analyses of Tick Genomes Elucidate Their Genetic Diversity and Vector Capacities.</title>
        <authorList>
            <consortium name="Tick Genome and Microbiome Consortium (TIGMIC)"/>
            <person name="Jia N."/>
            <person name="Wang J."/>
            <person name="Shi W."/>
            <person name="Du L."/>
            <person name="Sun Y."/>
            <person name="Zhan W."/>
            <person name="Jiang J.F."/>
            <person name="Wang Q."/>
            <person name="Zhang B."/>
            <person name="Ji P."/>
            <person name="Bell-Sakyi L."/>
            <person name="Cui X.M."/>
            <person name="Yuan T.T."/>
            <person name="Jiang B.G."/>
            <person name="Yang W.F."/>
            <person name="Lam T.T."/>
            <person name="Chang Q.C."/>
            <person name="Ding S.J."/>
            <person name="Wang X.J."/>
            <person name="Zhu J.G."/>
            <person name="Ruan X.D."/>
            <person name="Zhao L."/>
            <person name="Wei J.T."/>
            <person name="Ye R.Z."/>
            <person name="Que T.C."/>
            <person name="Du C.H."/>
            <person name="Zhou Y.H."/>
            <person name="Cheng J.X."/>
            <person name="Dai P.F."/>
            <person name="Guo W.B."/>
            <person name="Han X.H."/>
            <person name="Huang E.J."/>
            <person name="Li L.F."/>
            <person name="Wei W."/>
            <person name="Gao Y.C."/>
            <person name="Liu J.Z."/>
            <person name="Shao H.Z."/>
            <person name="Wang X."/>
            <person name="Wang C.C."/>
            <person name="Yang T.C."/>
            <person name="Huo Q.B."/>
            <person name="Li W."/>
            <person name="Chen H.Y."/>
            <person name="Chen S.E."/>
            <person name="Zhou L.G."/>
            <person name="Ni X.B."/>
            <person name="Tian J.H."/>
            <person name="Sheng Y."/>
            <person name="Liu T."/>
            <person name="Pan Y.S."/>
            <person name="Xia L.Y."/>
            <person name="Li J."/>
            <person name="Zhao F."/>
            <person name="Cao W.C."/>
        </authorList>
    </citation>
    <scope>NUCLEOTIDE SEQUENCE</scope>
    <source>
        <strain evidence="2">Rmic-2018</strain>
    </source>
</reference>
<evidence type="ECO:0000313" key="3">
    <source>
        <dbReference type="Proteomes" id="UP000821866"/>
    </source>
</evidence>
<name>A0A9J6EMK4_RHIMP</name>
<dbReference type="AlphaFoldDB" id="A0A9J6EMK4"/>
<protein>
    <submittedName>
        <fullName evidence="2">Uncharacterized protein</fullName>
    </submittedName>
</protein>